<evidence type="ECO:0000313" key="3">
    <source>
        <dbReference type="Proteomes" id="UP000265520"/>
    </source>
</evidence>
<dbReference type="EMBL" id="LXQA010725718">
    <property type="protein sequence ID" value="MCI67872.1"/>
    <property type="molecule type" value="Genomic_DNA"/>
</dbReference>
<keyword evidence="3" id="KW-1185">Reference proteome</keyword>
<accession>A0A392U3H9</accession>
<dbReference type="AlphaFoldDB" id="A0A392U3H9"/>
<proteinExistence type="predicted"/>
<sequence>MSDAIDLDSDGLSDDTEVGEDSHSLEFVNDLIVTPPTIGRRAEGESDVAMTVKRNL</sequence>
<feature type="region of interest" description="Disordered" evidence="1">
    <location>
        <begin position="1"/>
        <end position="21"/>
    </location>
</feature>
<dbReference type="Proteomes" id="UP000265520">
    <property type="component" value="Unassembled WGS sequence"/>
</dbReference>
<feature type="compositionally biased region" description="Acidic residues" evidence="1">
    <location>
        <begin position="1"/>
        <end position="19"/>
    </location>
</feature>
<evidence type="ECO:0000313" key="2">
    <source>
        <dbReference type="EMBL" id="MCI67872.1"/>
    </source>
</evidence>
<reference evidence="2 3" key="1">
    <citation type="journal article" date="2018" name="Front. Plant Sci.">
        <title>Red Clover (Trifolium pratense) and Zigzag Clover (T. medium) - A Picture of Genomic Similarities and Differences.</title>
        <authorList>
            <person name="Dluhosova J."/>
            <person name="Istvanek J."/>
            <person name="Nedelnik J."/>
            <person name="Repkova J."/>
        </authorList>
    </citation>
    <scope>NUCLEOTIDE SEQUENCE [LARGE SCALE GENOMIC DNA]</scope>
    <source>
        <strain evidence="3">cv. 10/8</strain>
        <tissue evidence="2">Leaf</tissue>
    </source>
</reference>
<organism evidence="2 3">
    <name type="scientific">Trifolium medium</name>
    <dbReference type="NCBI Taxonomy" id="97028"/>
    <lineage>
        <taxon>Eukaryota</taxon>
        <taxon>Viridiplantae</taxon>
        <taxon>Streptophyta</taxon>
        <taxon>Embryophyta</taxon>
        <taxon>Tracheophyta</taxon>
        <taxon>Spermatophyta</taxon>
        <taxon>Magnoliopsida</taxon>
        <taxon>eudicotyledons</taxon>
        <taxon>Gunneridae</taxon>
        <taxon>Pentapetalae</taxon>
        <taxon>rosids</taxon>
        <taxon>fabids</taxon>
        <taxon>Fabales</taxon>
        <taxon>Fabaceae</taxon>
        <taxon>Papilionoideae</taxon>
        <taxon>50 kb inversion clade</taxon>
        <taxon>NPAAA clade</taxon>
        <taxon>Hologalegina</taxon>
        <taxon>IRL clade</taxon>
        <taxon>Trifolieae</taxon>
        <taxon>Trifolium</taxon>
    </lineage>
</organism>
<feature type="non-terminal residue" evidence="2">
    <location>
        <position position="56"/>
    </location>
</feature>
<evidence type="ECO:0000256" key="1">
    <source>
        <dbReference type="SAM" id="MobiDB-lite"/>
    </source>
</evidence>
<protein>
    <submittedName>
        <fullName evidence="2">Uncharacterized protein</fullName>
    </submittedName>
</protein>
<comment type="caution">
    <text evidence="2">The sequence shown here is derived from an EMBL/GenBank/DDBJ whole genome shotgun (WGS) entry which is preliminary data.</text>
</comment>
<name>A0A392U3H9_9FABA</name>